<keyword evidence="2" id="KW-1185">Reference proteome</keyword>
<dbReference type="Proteomes" id="UP000176204">
    <property type="component" value="Chromosome I"/>
</dbReference>
<dbReference type="AlphaFoldDB" id="A0A1C7PE86"/>
<proteinExistence type="predicted"/>
<sequence>MFDLSSFRSLVKRPALLAVSCLSVISCGTTLTLDEPVPAIIDVNRNSTLAIIADNSVGRDIAREVRIKLHPSGFYRIQPLLHSPDPDTDVLVALSGSYLDCTINYDTSHDHDHNHDKKHNRDRYDDDRRISSYDVRGGTTCRISSRCTGSSAYRNYYGSDTSYNSEYAAHDEVIDEISDKIVRDLVPHQSTYTVTIDSDDENPILEQAAEACKAGNWTLGEQLAKQASANKPQSAEPWFLLGIIERSRRNFTRSSELIAKAASLQPSGKYQRELRRNSEIQINMQAVKHQLQTL</sequence>
<dbReference type="Gene3D" id="1.25.40.10">
    <property type="entry name" value="Tetratricopeptide repeat domain"/>
    <property type="match status" value="1"/>
</dbReference>
<dbReference type="RefSeq" id="WP_067772140.1">
    <property type="nucleotide sequence ID" value="NZ_LIGX01000002.1"/>
</dbReference>
<name>A0A1C7PE86_9BACT</name>
<dbReference type="STRING" id="1679444.PYTT_0097"/>
<organism evidence="1 2">
    <name type="scientific">Akkermansia glycaniphila</name>
    <dbReference type="NCBI Taxonomy" id="1679444"/>
    <lineage>
        <taxon>Bacteria</taxon>
        <taxon>Pseudomonadati</taxon>
        <taxon>Verrucomicrobiota</taxon>
        <taxon>Verrucomicrobiia</taxon>
        <taxon>Verrucomicrobiales</taxon>
        <taxon>Akkermansiaceae</taxon>
        <taxon>Akkermansia</taxon>
    </lineage>
</organism>
<protein>
    <submittedName>
        <fullName evidence="1">Tetratricopeptide-like helical domain</fullName>
    </submittedName>
</protein>
<reference evidence="2" key="1">
    <citation type="submission" date="2016-09" db="EMBL/GenBank/DDBJ databases">
        <authorList>
            <person name="Koehorst J."/>
        </authorList>
    </citation>
    <scope>NUCLEOTIDE SEQUENCE [LARGE SCALE GENOMIC DNA]</scope>
</reference>
<gene>
    <name evidence="1" type="ORF">PYTT_0097</name>
</gene>
<dbReference type="EMBL" id="LT629973">
    <property type="protein sequence ID" value="SEH70395.1"/>
    <property type="molecule type" value="Genomic_DNA"/>
</dbReference>
<accession>A0A1C7PE86</accession>
<evidence type="ECO:0000313" key="1">
    <source>
        <dbReference type="EMBL" id="SEH70395.1"/>
    </source>
</evidence>
<dbReference type="InterPro" id="IPR011990">
    <property type="entry name" value="TPR-like_helical_dom_sf"/>
</dbReference>
<evidence type="ECO:0000313" key="2">
    <source>
        <dbReference type="Proteomes" id="UP000176204"/>
    </source>
</evidence>
<dbReference type="KEGG" id="agl:PYTT_0097"/>